<keyword evidence="2" id="KW-0812">Transmembrane</keyword>
<name>A0A1I7YTT6_9BILA</name>
<organism evidence="3 4">
    <name type="scientific">Steinernema glaseri</name>
    <dbReference type="NCBI Taxonomy" id="37863"/>
    <lineage>
        <taxon>Eukaryota</taxon>
        <taxon>Metazoa</taxon>
        <taxon>Ecdysozoa</taxon>
        <taxon>Nematoda</taxon>
        <taxon>Chromadorea</taxon>
        <taxon>Rhabditida</taxon>
        <taxon>Tylenchina</taxon>
        <taxon>Panagrolaimomorpha</taxon>
        <taxon>Strongyloidoidea</taxon>
        <taxon>Steinernematidae</taxon>
        <taxon>Steinernema</taxon>
    </lineage>
</organism>
<dbReference type="WBParaSite" id="L893_g19651.t2">
    <property type="protein sequence ID" value="L893_g19651.t2"/>
    <property type="gene ID" value="L893_g19651"/>
</dbReference>
<accession>A0A1I7YTT6</accession>
<keyword evidence="3" id="KW-1185">Reference proteome</keyword>
<proteinExistence type="predicted"/>
<dbReference type="AlphaFoldDB" id="A0A1I7YTT6"/>
<protein>
    <submittedName>
        <fullName evidence="4">Peptidase_M13_N domain-containing protein</fullName>
    </submittedName>
</protein>
<feature type="transmembrane region" description="Helical" evidence="2">
    <location>
        <begin position="22"/>
        <end position="45"/>
    </location>
</feature>
<evidence type="ECO:0000313" key="4">
    <source>
        <dbReference type="WBParaSite" id="L893_g19651.t2"/>
    </source>
</evidence>
<keyword evidence="2" id="KW-1133">Transmembrane helix</keyword>
<reference evidence="4" key="1">
    <citation type="submission" date="2016-11" db="UniProtKB">
        <authorList>
            <consortium name="WormBaseParasite"/>
        </authorList>
    </citation>
    <scope>IDENTIFICATION</scope>
</reference>
<keyword evidence="2" id="KW-0472">Membrane</keyword>
<evidence type="ECO:0000313" key="3">
    <source>
        <dbReference type="Proteomes" id="UP000095287"/>
    </source>
</evidence>
<evidence type="ECO:0000256" key="1">
    <source>
        <dbReference type="SAM" id="Coils"/>
    </source>
</evidence>
<feature type="coiled-coil region" evidence="1">
    <location>
        <begin position="187"/>
        <end position="214"/>
    </location>
</feature>
<keyword evidence="1" id="KW-0175">Coiled coil</keyword>
<evidence type="ECO:0000256" key="2">
    <source>
        <dbReference type="SAM" id="Phobius"/>
    </source>
</evidence>
<feature type="transmembrane region" description="Helical" evidence="2">
    <location>
        <begin position="286"/>
        <end position="306"/>
    </location>
</feature>
<dbReference type="Proteomes" id="UP000095287">
    <property type="component" value="Unplaced"/>
</dbReference>
<sequence>MCVPVQSLSISKLILKLKDERVQLQLCCSFFVAALLLVLPVTFFISHKVMAEDVRRPDALLLVLPVTFFISHKVMAEDVRRPDDEESYLDKAMIMDERFLDQFNYFLDKRKNLTYVTVRQEQSQHIMARSYDPNYRTYMALNLLNVTITQNATDQNVTHAAIRAVEAVGSKHMLRMEHFIMDYIQSVTKRSENVERLQRLINKAKEDYNVILDMVEDVELKERIESHWSHFRTSHTPGIDHHCLRPYPNASELLKVFDSALYFESDCSCGYRKTYWTEDDFETAVAWTYIFVTCVVFGILFSLWSWRNKSHK</sequence>